<name>A0A1U7H1F6_9CYAN</name>
<evidence type="ECO:0000313" key="1">
    <source>
        <dbReference type="EMBL" id="OKH14781.1"/>
    </source>
</evidence>
<dbReference type="Proteomes" id="UP000186391">
    <property type="component" value="Unassembled WGS sequence"/>
</dbReference>
<reference evidence="1 2" key="1">
    <citation type="submission" date="2016-11" db="EMBL/GenBank/DDBJ databases">
        <title>Draft Genome Sequences of Nine Cyanobacterial Strains from Diverse Habitats.</title>
        <authorList>
            <person name="Zhu T."/>
            <person name="Hou S."/>
            <person name="Lu X."/>
            <person name="Hess W.R."/>
        </authorList>
    </citation>
    <scope>NUCLEOTIDE SEQUENCE [LARGE SCALE GENOMIC DNA]</scope>
    <source>
        <strain evidence="1 2">NIES-592</strain>
    </source>
</reference>
<comment type="caution">
    <text evidence="1">The sequence shown here is derived from an EMBL/GenBank/DDBJ whole genome shotgun (WGS) entry which is preliminary data.</text>
</comment>
<proteinExistence type="predicted"/>
<dbReference type="AlphaFoldDB" id="A0A1U7H1F6"/>
<sequence length="194" mass="20765">MIISGVLNMKRLIIASLSTLVLSTVVLPTVRANQIDSSNQALTASKGISQILIAQNQTPSGMLMAAADDGTPKGFTKDKWLTAKGEVSVSPVDANNYKVTLKASNLAPNGLYTFWWVNKKLVGMDMGPAGGISRNEFRADSRGNATATITVPANNNYQILAVAYHADNKTHGQMPGEMGKVTFTHLMGKFPKIN</sequence>
<protein>
    <submittedName>
        <fullName evidence="1">Uncharacterized protein</fullName>
    </submittedName>
</protein>
<dbReference type="EMBL" id="MRCA01000003">
    <property type="protein sequence ID" value="OKH14781.1"/>
    <property type="molecule type" value="Genomic_DNA"/>
</dbReference>
<dbReference type="OrthoDB" id="582416at2"/>
<organism evidence="1 2">
    <name type="scientific">Fischerella major NIES-592</name>
    <dbReference type="NCBI Taxonomy" id="210994"/>
    <lineage>
        <taxon>Bacteria</taxon>
        <taxon>Bacillati</taxon>
        <taxon>Cyanobacteriota</taxon>
        <taxon>Cyanophyceae</taxon>
        <taxon>Nostocales</taxon>
        <taxon>Hapalosiphonaceae</taxon>
        <taxon>Fischerella</taxon>
    </lineage>
</organism>
<evidence type="ECO:0000313" key="2">
    <source>
        <dbReference type="Proteomes" id="UP000186391"/>
    </source>
</evidence>
<gene>
    <name evidence="1" type="ORF">NIES592_07800</name>
</gene>
<accession>A0A1U7H1F6</accession>
<keyword evidence="2" id="KW-1185">Reference proteome</keyword>